<evidence type="ECO:0000256" key="5">
    <source>
        <dbReference type="SAM" id="Coils"/>
    </source>
</evidence>
<evidence type="ECO:0000256" key="6">
    <source>
        <dbReference type="SAM" id="Phobius"/>
    </source>
</evidence>
<dbReference type="Pfam" id="PF04116">
    <property type="entry name" value="FA_hydroxylase"/>
    <property type="match status" value="1"/>
</dbReference>
<dbReference type="InterPro" id="IPR006694">
    <property type="entry name" value="Fatty_acid_hydroxylase"/>
</dbReference>
<dbReference type="InterPro" id="IPR050307">
    <property type="entry name" value="Sterol_Desaturase_Related"/>
</dbReference>
<dbReference type="PANTHER" id="PTHR11863">
    <property type="entry name" value="STEROL DESATURASE"/>
    <property type="match status" value="1"/>
</dbReference>
<comment type="subcellular location">
    <subcellularLocation>
        <location evidence="1">Membrane</location>
    </subcellularLocation>
</comment>
<keyword evidence="4 6" id="KW-0472">Membrane</keyword>
<evidence type="ECO:0000256" key="1">
    <source>
        <dbReference type="ARBA" id="ARBA00004370"/>
    </source>
</evidence>
<dbReference type="EMBL" id="JAQQWK010000001">
    <property type="protein sequence ID" value="KAK8056590.1"/>
    <property type="molecule type" value="Genomic_DNA"/>
</dbReference>
<evidence type="ECO:0000256" key="3">
    <source>
        <dbReference type="ARBA" id="ARBA00022989"/>
    </source>
</evidence>
<gene>
    <name evidence="8" type="ORF">PG993_001817</name>
</gene>
<feature type="transmembrane region" description="Helical" evidence="6">
    <location>
        <begin position="93"/>
        <end position="112"/>
    </location>
</feature>
<evidence type="ECO:0000313" key="9">
    <source>
        <dbReference type="Proteomes" id="UP001444661"/>
    </source>
</evidence>
<evidence type="ECO:0000256" key="4">
    <source>
        <dbReference type="ARBA" id="ARBA00023136"/>
    </source>
</evidence>
<feature type="coiled-coil region" evidence="5">
    <location>
        <begin position="294"/>
        <end position="321"/>
    </location>
</feature>
<dbReference type="Proteomes" id="UP001444661">
    <property type="component" value="Unassembled WGS sequence"/>
</dbReference>
<evidence type="ECO:0000259" key="7">
    <source>
        <dbReference type="Pfam" id="PF04116"/>
    </source>
</evidence>
<keyword evidence="3 6" id="KW-1133">Transmembrane helix</keyword>
<keyword evidence="2 6" id="KW-0812">Transmembrane</keyword>
<protein>
    <submittedName>
        <fullName evidence="8">C-5 sterol desaturase</fullName>
    </submittedName>
</protein>
<comment type="caution">
    <text evidence="8">The sequence shown here is derived from an EMBL/GenBank/DDBJ whole genome shotgun (WGS) entry which is preliminary data.</text>
</comment>
<sequence>MDIVNEVFDTFVGDYVWAKLLPVRPAPYGYPSATNVSAAQAFPSWQYEPATKFFSIEPSPAAYGSTWDRDNIFVALQFRGYVVCDLCSNPTCIIFGLLTYYGLSTLSYIFVFDKETMKHPKYLRNQIRLEMRQATSGIKLYDLTEAGPGLWYNIIQFPFFLLFTDFFVYWIHRGLHHKLLYKTLHKPHHKWIMPTPYASHAFHPLDGFAQSIPYHVFPFLFPLQKVSYVALFVFVNLWTILIHDGEYVANSPLINGAACHTIHHLYFNYNYGQYTTLWDRLGGSYRKPNAELFRKNQKMSNREWTKQVQEMEQMVMEVEGKDDRTYVPPDAKKNE</sequence>
<name>A0ABR1UCH9_9PEZI</name>
<feature type="domain" description="Fatty acid hydroxylase" evidence="7">
    <location>
        <begin position="158"/>
        <end position="283"/>
    </location>
</feature>
<organism evidence="8 9">
    <name type="scientific">Apiospora rasikravindrae</name>
    <dbReference type="NCBI Taxonomy" id="990691"/>
    <lineage>
        <taxon>Eukaryota</taxon>
        <taxon>Fungi</taxon>
        <taxon>Dikarya</taxon>
        <taxon>Ascomycota</taxon>
        <taxon>Pezizomycotina</taxon>
        <taxon>Sordariomycetes</taxon>
        <taxon>Xylariomycetidae</taxon>
        <taxon>Amphisphaeriales</taxon>
        <taxon>Apiosporaceae</taxon>
        <taxon>Apiospora</taxon>
    </lineage>
</organism>
<reference evidence="8 9" key="1">
    <citation type="submission" date="2023-01" db="EMBL/GenBank/DDBJ databases">
        <title>Analysis of 21 Apiospora genomes using comparative genomics revels a genus with tremendous synthesis potential of carbohydrate active enzymes and secondary metabolites.</title>
        <authorList>
            <person name="Sorensen T."/>
        </authorList>
    </citation>
    <scope>NUCLEOTIDE SEQUENCE [LARGE SCALE GENOMIC DNA]</scope>
    <source>
        <strain evidence="8 9">CBS 33761</strain>
    </source>
</reference>
<feature type="transmembrane region" description="Helical" evidence="6">
    <location>
        <begin position="150"/>
        <end position="171"/>
    </location>
</feature>
<evidence type="ECO:0000256" key="2">
    <source>
        <dbReference type="ARBA" id="ARBA00022692"/>
    </source>
</evidence>
<feature type="transmembrane region" description="Helical" evidence="6">
    <location>
        <begin position="226"/>
        <end position="243"/>
    </location>
</feature>
<keyword evidence="9" id="KW-1185">Reference proteome</keyword>
<proteinExistence type="predicted"/>
<evidence type="ECO:0000313" key="8">
    <source>
        <dbReference type="EMBL" id="KAK8056590.1"/>
    </source>
</evidence>
<accession>A0ABR1UCH9</accession>
<keyword evidence="5" id="KW-0175">Coiled coil</keyword>